<sequence length="269" mass="29242">MFSIAAVFTLMIGSTMFSHLTRILHAQAAIGQAMPVGDLPGWKQTGAQGFDKPAGLGLVGEVYGPAMRGYSDFEDSSGRGIYAPDSVLSVADGKLDYFLHTDHGAPSVASVVPFGYGGQTYGRYSIKFRSDSLPGYKIAFMLWPVSDDWADGEVDWPEGGLDGMPYGASAIRGSQDEFRMMFDPLVRTFAPSDMKQWHIATTEWTPARVRWFWDGELVDETDLPSAVPITPMRWTLQAETSVGPGTSAPAPGTAGHLEIDWVVQYAYAP</sequence>
<dbReference type="Proteomes" id="UP001304769">
    <property type="component" value="Unassembled WGS sequence"/>
</dbReference>
<keyword evidence="3" id="KW-1185">Reference proteome</keyword>
<proteinExistence type="predicted"/>
<dbReference type="SUPFAM" id="SSF49899">
    <property type="entry name" value="Concanavalin A-like lectins/glucanases"/>
    <property type="match status" value="1"/>
</dbReference>
<evidence type="ECO:0000313" key="3">
    <source>
        <dbReference type="Proteomes" id="UP001304769"/>
    </source>
</evidence>
<accession>A0ABU5TAI2</accession>
<name>A0ABU5TAI2_9MICC</name>
<gene>
    <name evidence="2" type="ORF">SPF06_18250</name>
</gene>
<evidence type="ECO:0000259" key="1">
    <source>
        <dbReference type="PROSITE" id="PS51762"/>
    </source>
</evidence>
<dbReference type="CDD" id="cd00413">
    <property type="entry name" value="Glyco_hydrolase_16"/>
    <property type="match status" value="1"/>
</dbReference>
<dbReference type="InterPro" id="IPR013320">
    <property type="entry name" value="ConA-like_dom_sf"/>
</dbReference>
<feature type="domain" description="GH16" evidence="1">
    <location>
        <begin position="40"/>
        <end position="269"/>
    </location>
</feature>
<reference evidence="2 3" key="1">
    <citation type="submission" date="2023-12" db="EMBL/GenBank/DDBJ databases">
        <title>Sinomonas terricola sp. nov, isolated from litchi orchard soil in Guangdong, PR China.</title>
        <authorList>
            <person name="Jiaxin W."/>
            <person name="Yang Z."/>
            <person name="Honghui Z."/>
        </authorList>
    </citation>
    <scope>NUCLEOTIDE SEQUENCE [LARGE SCALE GENOMIC DNA]</scope>
    <source>
        <strain evidence="2 3">JGH33</strain>
    </source>
</reference>
<dbReference type="Pfam" id="PF00722">
    <property type="entry name" value="Glyco_hydro_16"/>
    <property type="match status" value="1"/>
</dbReference>
<evidence type="ECO:0000313" key="2">
    <source>
        <dbReference type="EMBL" id="MEA5456669.1"/>
    </source>
</evidence>
<protein>
    <submittedName>
        <fullName evidence="2">Glycoside hydrolase family 16 protein</fullName>
    </submittedName>
</protein>
<dbReference type="InterPro" id="IPR000757">
    <property type="entry name" value="Beta-glucanase-like"/>
</dbReference>
<organism evidence="2 3">
    <name type="scientific">Sinomonas terricola</name>
    <dbReference type="NCBI Taxonomy" id="3110330"/>
    <lineage>
        <taxon>Bacteria</taxon>
        <taxon>Bacillati</taxon>
        <taxon>Actinomycetota</taxon>
        <taxon>Actinomycetes</taxon>
        <taxon>Micrococcales</taxon>
        <taxon>Micrococcaceae</taxon>
        <taxon>Sinomonas</taxon>
    </lineage>
</organism>
<dbReference type="EMBL" id="JAYGGQ010000016">
    <property type="protein sequence ID" value="MEA5456669.1"/>
    <property type="molecule type" value="Genomic_DNA"/>
</dbReference>
<dbReference type="Gene3D" id="2.60.120.200">
    <property type="match status" value="1"/>
</dbReference>
<dbReference type="RefSeq" id="WP_323280566.1">
    <property type="nucleotide sequence ID" value="NZ_JAYGGQ010000016.1"/>
</dbReference>
<keyword evidence="2" id="KW-0378">Hydrolase</keyword>
<dbReference type="GO" id="GO:0016787">
    <property type="term" value="F:hydrolase activity"/>
    <property type="evidence" value="ECO:0007669"/>
    <property type="project" value="UniProtKB-KW"/>
</dbReference>
<comment type="caution">
    <text evidence="2">The sequence shown here is derived from an EMBL/GenBank/DDBJ whole genome shotgun (WGS) entry which is preliminary data.</text>
</comment>
<dbReference type="PROSITE" id="PS51762">
    <property type="entry name" value="GH16_2"/>
    <property type="match status" value="1"/>
</dbReference>